<reference evidence="1 2" key="1">
    <citation type="submission" date="2020-07" db="EMBL/GenBank/DDBJ databases">
        <title>Genomic Encyclopedia of Type Strains, Phase IV (KMG-IV): sequencing the most valuable type-strain genomes for metagenomic binning, comparative biology and taxonomic classification.</title>
        <authorList>
            <person name="Goeker M."/>
        </authorList>
    </citation>
    <scope>NUCLEOTIDE SEQUENCE [LARGE SCALE GENOMIC DNA]</scope>
    <source>
        <strain evidence="1 2">DSM 17721</strain>
    </source>
</reference>
<dbReference type="Proteomes" id="UP000525298">
    <property type="component" value="Unassembled WGS sequence"/>
</dbReference>
<dbReference type="EMBL" id="JACDUS010000008">
    <property type="protein sequence ID" value="MBA2882340.1"/>
    <property type="molecule type" value="Genomic_DNA"/>
</dbReference>
<protein>
    <submittedName>
        <fullName evidence="1">Uncharacterized protein</fullName>
    </submittedName>
</protein>
<evidence type="ECO:0000313" key="2">
    <source>
        <dbReference type="Proteomes" id="UP000525298"/>
    </source>
</evidence>
<sequence>MDFKQNEIAAIYVNETVVCTNCMKGEDWVPLTRHRVITQKETAENDKIFFCDRCGEPI</sequence>
<organism evidence="1 2">
    <name type="scientific">Desulfosalsimonas propionicica</name>
    <dbReference type="NCBI Taxonomy" id="332175"/>
    <lineage>
        <taxon>Bacteria</taxon>
        <taxon>Pseudomonadati</taxon>
        <taxon>Thermodesulfobacteriota</taxon>
        <taxon>Desulfobacteria</taxon>
        <taxon>Desulfobacterales</taxon>
        <taxon>Desulfosalsimonadaceae</taxon>
        <taxon>Desulfosalsimonas</taxon>
    </lineage>
</organism>
<comment type="caution">
    <text evidence="1">The sequence shown here is derived from an EMBL/GenBank/DDBJ whole genome shotgun (WGS) entry which is preliminary data.</text>
</comment>
<dbReference type="AlphaFoldDB" id="A0A7W0CAW4"/>
<proteinExistence type="predicted"/>
<gene>
    <name evidence="1" type="ORF">HNR65_002682</name>
</gene>
<name>A0A7W0CAW4_9BACT</name>
<keyword evidence="2" id="KW-1185">Reference proteome</keyword>
<accession>A0A7W0CAW4</accession>
<evidence type="ECO:0000313" key="1">
    <source>
        <dbReference type="EMBL" id="MBA2882340.1"/>
    </source>
</evidence>